<dbReference type="AlphaFoldDB" id="A0A0A9CDG5"/>
<evidence type="ECO:0000313" key="1">
    <source>
        <dbReference type="EMBL" id="JAD74369.1"/>
    </source>
</evidence>
<sequence>MHTNLLDHKGINVVSNTFGSVSFHLGWSTPRVAAVHIVFFASFAVKI</sequence>
<name>A0A0A9CDG5_ARUDO</name>
<dbReference type="EMBL" id="GBRH01223526">
    <property type="protein sequence ID" value="JAD74369.1"/>
    <property type="molecule type" value="Transcribed_RNA"/>
</dbReference>
<proteinExistence type="predicted"/>
<organism evidence="1">
    <name type="scientific">Arundo donax</name>
    <name type="common">Giant reed</name>
    <name type="synonym">Donax arundinaceus</name>
    <dbReference type="NCBI Taxonomy" id="35708"/>
    <lineage>
        <taxon>Eukaryota</taxon>
        <taxon>Viridiplantae</taxon>
        <taxon>Streptophyta</taxon>
        <taxon>Embryophyta</taxon>
        <taxon>Tracheophyta</taxon>
        <taxon>Spermatophyta</taxon>
        <taxon>Magnoliopsida</taxon>
        <taxon>Liliopsida</taxon>
        <taxon>Poales</taxon>
        <taxon>Poaceae</taxon>
        <taxon>PACMAD clade</taxon>
        <taxon>Arundinoideae</taxon>
        <taxon>Arundineae</taxon>
        <taxon>Arundo</taxon>
    </lineage>
</organism>
<accession>A0A0A9CDG5</accession>
<reference evidence="1" key="1">
    <citation type="submission" date="2014-09" db="EMBL/GenBank/DDBJ databases">
        <authorList>
            <person name="Magalhaes I.L.F."/>
            <person name="Oliveira U."/>
            <person name="Santos F.R."/>
            <person name="Vidigal T.H.D.A."/>
            <person name="Brescovit A.D."/>
            <person name="Santos A.J."/>
        </authorList>
    </citation>
    <scope>NUCLEOTIDE SEQUENCE</scope>
    <source>
        <tissue evidence="1">Shoot tissue taken approximately 20 cm above the soil surface</tissue>
    </source>
</reference>
<protein>
    <submittedName>
        <fullName evidence="1">Uncharacterized protein</fullName>
    </submittedName>
</protein>
<reference evidence="1" key="2">
    <citation type="journal article" date="2015" name="Data Brief">
        <title>Shoot transcriptome of the giant reed, Arundo donax.</title>
        <authorList>
            <person name="Barrero R.A."/>
            <person name="Guerrero F.D."/>
            <person name="Moolhuijzen P."/>
            <person name="Goolsby J.A."/>
            <person name="Tidwell J."/>
            <person name="Bellgard S.E."/>
            <person name="Bellgard M.I."/>
        </authorList>
    </citation>
    <scope>NUCLEOTIDE SEQUENCE</scope>
    <source>
        <tissue evidence="1">Shoot tissue taken approximately 20 cm above the soil surface</tissue>
    </source>
</reference>